<evidence type="ECO:0000313" key="15">
    <source>
        <dbReference type="Proteomes" id="UP000076715"/>
    </source>
</evidence>
<dbReference type="Gene3D" id="2.170.130.10">
    <property type="entry name" value="TonB-dependent receptor, plug domain"/>
    <property type="match status" value="1"/>
</dbReference>
<dbReference type="Pfam" id="PF07715">
    <property type="entry name" value="Plug"/>
    <property type="match status" value="1"/>
</dbReference>
<dbReference type="InterPro" id="IPR037066">
    <property type="entry name" value="Plug_dom_sf"/>
</dbReference>
<dbReference type="OrthoDB" id="1111684at2"/>
<feature type="domain" description="TonB-dependent receptor plug" evidence="13">
    <location>
        <begin position="132"/>
        <end position="230"/>
    </location>
</feature>
<dbReference type="InterPro" id="IPR000531">
    <property type="entry name" value="Beta-barrel_TonB"/>
</dbReference>
<evidence type="ECO:0000256" key="1">
    <source>
        <dbReference type="ARBA" id="ARBA00004571"/>
    </source>
</evidence>
<dbReference type="Proteomes" id="UP000076715">
    <property type="component" value="Unassembled WGS sequence"/>
</dbReference>
<keyword evidence="4" id="KW-0812">Transmembrane</keyword>
<evidence type="ECO:0000313" key="14">
    <source>
        <dbReference type="EMBL" id="KZS41515.1"/>
    </source>
</evidence>
<keyword evidence="6 10" id="KW-0798">TonB box</keyword>
<protein>
    <submittedName>
        <fullName evidence="14">TonB-dependent receptor</fullName>
    </submittedName>
</protein>
<gene>
    <name evidence="14" type="ORF">AWE51_21140</name>
</gene>
<keyword evidence="2" id="KW-0813">Transport</keyword>
<accession>A0A163BLG7</accession>
<dbReference type="InterPro" id="IPR036942">
    <property type="entry name" value="Beta-barrel_TonB_sf"/>
</dbReference>
<dbReference type="GO" id="GO:0015344">
    <property type="term" value="F:siderophore uptake transmembrane transporter activity"/>
    <property type="evidence" value="ECO:0007669"/>
    <property type="project" value="TreeGrafter"/>
</dbReference>
<reference evidence="14 15" key="1">
    <citation type="submission" date="2016-01" db="EMBL/GenBank/DDBJ databases">
        <title>The draft genome sequence of Aquimarina sp. RZW4-3-2.</title>
        <authorList>
            <person name="Wang Y."/>
        </authorList>
    </citation>
    <scope>NUCLEOTIDE SEQUENCE [LARGE SCALE GENOMIC DNA]</scope>
    <source>
        <strain evidence="14 15">RZW4-3-2</strain>
    </source>
</reference>
<feature type="chain" id="PRO_5007841797" evidence="11">
    <location>
        <begin position="23"/>
        <end position="781"/>
    </location>
</feature>
<dbReference type="InterPro" id="IPR008969">
    <property type="entry name" value="CarboxyPept-like_regulatory"/>
</dbReference>
<evidence type="ECO:0000256" key="4">
    <source>
        <dbReference type="ARBA" id="ARBA00022692"/>
    </source>
</evidence>
<evidence type="ECO:0000256" key="11">
    <source>
        <dbReference type="SAM" id="SignalP"/>
    </source>
</evidence>
<evidence type="ECO:0000256" key="3">
    <source>
        <dbReference type="ARBA" id="ARBA00022452"/>
    </source>
</evidence>
<dbReference type="GO" id="GO:0009279">
    <property type="term" value="C:cell outer membrane"/>
    <property type="evidence" value="ECO:0007669"/>
    <property type="project" value="UniProtKB-SubCell"/>
</dbReference>
<keyword evidence="5 11" id="KW-0732">Signal</keyword>
<evidence type="ECO:0000256" key="5">
    <source>
        <dbReference type="ARBA" id="ARBA00022729"/>
    </source>
</evidence>
<dbReference type="InterPro" id="IPR012910">
    <property type="entry name" value="Plug_dom"/>
</dbReference>
<evidence type="ECO:0000256" key="6">
    <source>
        <dbReference type="ARBA" id="ARBA00023077"/>
    </source>
</evidence>
<comment type="similarity">
    <text evidence="10">Belongs to the TonB-dependent receptor family.</text>
</comment>
<dbReference type="PANTHER" id="PTHR30069:SF29">
    <property type="entry name" value="HEMOGLOBIN AND HEMOGLOBIN-HAPTOGLOBIN-BINDING PROTEIN 1-RELATED"/>
    <property type="match status" value="1"/>
</dbReference>
<keyword evidence="15" id="KW-1185">Reference proteome</keyword>
<comment type="subcellular location">
    <subcellularLocation>
        <location evidence="1">Cell outer membrane</location>
        <topology evidence="1">Multi-pass membrane protein</topology>
    </subcellularLocation>
</comment>
<dbReference type="SUPFAM" id="SSF56935">
    <property type="entry name" value="Porins"/>
    <property type="match status" value="1"/>
</dbReference>
<dbReference type="AlphaFoldDB" id="A0A163BLG7"/>
<dbReference type="STRING" id="1642818.AWE51_21140"/>
<organism evidence="14 15">
    <name type="scientific">Aquimarina aggregata</name>
    <dbReference type="NCBI Taxonomy" id="1642818"/>
    <lineage>
        <taxon>Bacteria</taxon>
        <taxon>Pseudomonadati</taxon>
        <taxon>Bacteroidota</taxon>
        <taxon>Flavobacteriia</taxon>
        <taxon>Flavobacteriales</taxon>
        <taxon>Flavobacteriaceae</taxon>
        <taxon>Aquimarina</taxon>
    </lineage>
</organism>
<evidence type="ECO:0000259" key="13">
    <source>
        <dbReference type="Pfam" id="PF07715"/>
    </source>
</evidence>
<dbReference type="InterPro" id="IPR039426">
    <property type="entry name" value="TonB-dep_rcpt-like"/>
</dbReference>
<dbReference type="SUPFAM" id="SSF49464">
    <property type="entry name" value="Carboxypeptidase regulatory domain-like"/>
    <property type="match status" value="1"/>
</dbReference>
<dbReference type="EMBL" id="LQRT01000004">
    <property type="protein sequence ID" value="KZS41515.1"/>
    <property type="molecule type" value="Genomic_DNA"/>
</dbReference>
<keyword evidence="7 10" id="KW-0472">Membrane</keyword>
<feature type="signal peptide" evidence="11">
    <location>
        <begin position="1"/>
        <end position="22"/>
    </location>
</feature>
<dbReference type="RefSeq" id="WP_082832355.1">
    <property type="nucleotide sequence ID" value="NZ_LQRT01000004.1"/>
</dbReference>
<keyword evidence="9" id="KW-0998">Cell outer membrane</keyword>
<dbReference type="GO" id="GO:0044718">
    <property type="term" value="P:siderophore transmembrane transport"/>
    <property type="evidence" value="ECO:0007669"/>
    <property type="project" value="TreeGrafter"/>
</dbReference>
<dbReference type="Pfam" id="PF13715">
    <property type="entry name" value="CarbopepD_reg_2"/>
    <property type="match status" value="1"/>
</dbReference>
<name>A0A163BLG7_9FLAO</name>
<proteinExistence type="inferred from homology"/>
<evidence type="ECO:0000256" key="9">
    <source>
        <dbReference type="ARBA" id="ARBA00023237"/>
    </source>
</evidence>
<dbReference type="Gene3D" id="2.60.40.1120">
    <property type="entry name" value="Carboxypeptidase-like, regulatory domain"/>
    <property type="match status" value="1"/>
</dbReference>
<sequence>MKTKQVVLVFLGLLLCFFSGHSQEKTAKQASKKYTISGYIKESGSQESLPTVSIYIPEKGVGTTTNDYGFYSLTIPEGTHELIISFIGYNTIKKVIDLSANTSLNFDMSLGTESLDEVIINSDRGVNESQVTQMSVVSIKPSEIEDIPAILGEKDVIKALQLLPGIQRGNEGSAGFFVRGGTPDQNLIILDEAPVYNSNHLFGIFSVFNGDAIKSIDTYKGGFPARFGGRLSSVLKIDTKNGNKERLSGKVNIGLISSSLLLEGPINKGKTSFIFSGRRTYADVLTRPFQPSDFRAGYYFMDLNFKIHHVFNEKNKLYWSNYFGQDKFSAVDKFEGDDFRTKLGWGNITSTLRWNHQFSDKFFSNTSLIFSNYNFGIKVEEKFNDEVFDLKTSSGINDYGIKADFDYYPSPSHSIRFGLASTYHNFKPKQSKINQTGEDKVDITQNIESLESALYAEDDWKITKTLSLSPGLRLTHFQFKSTDYLNLEPRATISWNVKPDLAVKASYSKMNQYIHLLSNSGIGLPTDLWVSSTDRLKPQVSEQYAFGVAKDFLDSGYAITFEGYYKKMDDVISYKEGASFLLLEDLETGNEIDWEENITTGQGWAYGAEILLRKKTGKLTGWLGYTLSWSERQFDELNRGRKFFSKYDRRHDLSLVGIYKPHDRITLSGTWIYSTGNNFNLLDKTSVSSADNFPVSTASLFGGGNAFSTERNNFRGESYHRLDLGVQFHKKFAKNRERTWGFSVYNIYGRKNPFFYYFDNSQLKKVSILQFIPAFNYTYKF</sequence>
<dbReference type="Pfam" id="PF00593">
    <property type="entry name" value="TonB_dep_Rec_b-barrel"/>
    <property type="match status" value="1"/>
</dbReference>
<evidence type="ECO:0000256" key="8">
    <source>
        <dbReference type="ARBA" id="ARBA00023170"/>
    </source>
</evidence>
<keyword evidence="3" id="KW-1134">Transmembrane beta strand</keyword>
<comment type="caution">
    <text evidence="14">The sequence shown here is derived from an EMBL/GenBank/DDBJ whole genome shotgun (WGS) entry which is preliminary data.</text>
</comment>
<keyword evidence="8 14" id="KW-0675">Receptor</keyword>
<evidence type="ECO:0000259" key="12">
    <source>
        <dbReference type="Pfam" id="PF00593"/>
    </source>
</evidence>
<evidence type="ECO:0000256" key="10">
    <source>
        <dbReference type="RuleBase" id="RU003357"/>
    </source>
</evidence>
<dbReference type="PANTHER" id="PTHR30069">
    <property type="entry name" value="TONB-DEPENDENT OUTER MEMBRANE RECEPTOR"/>
    <property type="match status" value="1"/>
</dbReference>
<dbReference type="Gene3D" id="2.40.170.20">
    <property type="entry name" value="TonB-dependent receptor, beta-barrel domain"/>
    <property type="match status" value="1"/>
</dbReference>
<evidence type="ECO:0000256" key="2">
    <source>
        <dbReference type="ARBA" id="ARBA00022448"/>
    </source>
</evidence>
<evidence type="ECO:0000256" key="7">
    <source>
        <dbReference type="ARBA" id="ARBA00023136"/>
    </source>
</evidence>
<feature type="domain" description="TonB-dependent receptor-like beta-barrel" evidence="12">
    <location>
        <begin position="304"/>
        <end position="747"/>
    </location>
</feature>